<evidence type="ECO:0000313" key="2">
    <source>
        <dbReference type="EMBL" id="BAO29101.1"/>
    </source>
</evidence>
<dbReference type="STRING" id="1223802.SUTH_01301"/>
<dbReference type="AlphaFoldDB" id="W0SDF9"/>
<accession>W0SDF9</accession>
<reference evidence="2 3" key="1">
    <citation type="journal article" date="2014" name="Syst. Appl. Microbiol.">
        <title>Complete genomes of freshwater sulfur oxidizers Sulfuricella denitrificans skB26 and Sulfuritalea hydrogenivorans sk43H: genetic insights into the sulfur oxidation pathway of betaproteobacteria.</title>
        <authorList>
            <person name="Watanabe T."/>
            <person name="Kojima H."/>
            <person name="Fukui M."/>
        </authorList>
    </citation>
    <scope>NUCLEOTIDE SEQUENCE [LARGE SCALE GENOMIC DNA]</scope>
    <source>
        <strain evidence="2">DSM22779</strain>
    </source>
</reference>
<dbReference type="HOGENOM" id="CLU_1693294_0_0_4"/>
<dbReference type="KEGG" id="shd:SUTH_01301"/>
<keyword evidence="3" id="KW-1185">Reference proteome</keyword>
<feature type="transmembrane region" description="Helical" evidence="1">
    <location>
        <begin position="27"/>
        <end position="45"/>
    </location>
</feature>
<keyword evidence="1" id="KW-0472">Membrane</keyword>
<evidence type="ECO:0008006" key="4">
    <source>
        <dbReference type="Google" id="ProtNLM"/>
    </source>
</evidence>
<evidence type="ECO:0000256" key="1">
    <source>
        <dbReference type="SAM" id="Phobius"/>
    </source>
</evidence>
<keyword evidence="1" id="KW-0812">Transmembrane</keyword>
<proteinExistence type="predicted"/>
<organism evidence="2 3">
    <name type="scientific">Sulfuritalea hydrogenivorans sk43H</name>
    <dbReference type="NCBI Taxonomy" id="1223802"/>
    <lineage>
        <taxon>Bacteria</taxon>
        <taxon>Pseudomonadati</taxon>
        <taxon>Pseudomonadota</taxon>
        <taxon>Betaproteobacteria</taxon>
        <taxon>Nitrosomonadales</taxon>
        <taxon>Sterolibacteriaceae</taxon>
        <taxon>Sulfuritalea</taxon>
    </lineage>
</organism>
<name>W0SDF9_9PROT</name>
<gene>
    <name evidence="2" type="ORF">SUTH_01301</name>
</gene>
<dbReference type="EMBL" id="AP012547">
    <property type="protein sequence ID" value="BAO29101.1"/>
    <property type="molecule type" value="Genomic_DNA"/>
</dbReference>
<dbReference type="Proteomes" id="UP000031637">
    <property type="component" value="Chromosome"/>
</dbReference>
<protein>
    <recommendedName>
        <fullName evidence="4">Cobalt transport protein</fullName>
    </recommendedName>
</protein>
<keyword evidence="1" id="KW-1133">Transmembrane helix</keyword>
<feature type="transmembrane region" description="Helical" evidence="1">
    <location>
        <begin position="144"/>
        <end position="164"/>
    </location>
</feature>
<feature type="transmembrane region" description="Helical" evidence="1">
    <location>
        <begin position="57"/>
        <end position="79"/>
    </location>
</feature>
<evidence type="ECO:0000313" key="3">
    <source>
        <dbReference type="Proteomes" id="UP000031637"/>
    </source>
</evidence>
<sequence>MLLGSFGLALTALIAASSHLGLLLRRSRWLLLTMLVMFGWFTPGTPLSGIPGASQEGLLLAAQNLARLLIALSIVALMLKALPVPDLVAGMRALLVPLELLNVSRDRIAVRLALTLNEVESSRHGVRGEAERVAATLTLPASGFGVADAIAGALTVALLVGAWLA</sequence>